<name>A0A1I7WQA2_HETBA</name>
<sequence length="84" mass="9980">MPMLISVSFKCSFMLGEHIYHLFYYIFLNFLNDYIFANEITKLQYSTYDVFFIDISANRYYISLQIVLIYLLTRGCSSGFTSFC</sequence>
<feature type="transmembrane region" description="Helical" evidence="1">
    <location>
        <begin position="12"/>
        <end position="31"/>
    </location>
</feature>
<dbReference type="AlphaFoldDB" id="A0A1I7WQA2"/>
<keyword evidence="2" id="KW-1185">Reference proteome</keyword>
<keyword evidence="1" id="KW-0812">Transmembrane</keyword>
<keyword evidence="1" id="KW-1133">Transmembrane helix</keyword>
<evidence type="ECO:0000256" key="1">
    <source>
        <dbReference type="SAM" id="Phobius"/>
    </source>
</evidence>
<proteinExistence type="predicted"/>
<evidence type="ECO:0000313" key="2">
    <source>
        <dbReference type="Proteomes" id="UP000095283"/>
    </source>
</evidence>
<dbReference type="Proteomes" id="UP000095283">
    <property type="component" value="Unplaced"/>
</dbReference>
<protein>
    <submittedName>
        <fullName evidence="3">Ovule protein</fullName>
    </submittedName>
</protein>
<reference evidence="3" key="1">
    <citation type="submission" date="2016-11" db="UniProtKB">
        <authorList>
            <consortium name="WormBaseParasite"/>
        </authorList>
    </citation>
    <scope>IDENTIFICATION</scope>
</reference>
<keyword evidence="1" id="KW-0472">Membrane</keyword>
<dbReference type="WBParaSite" id="Hba_07271">
    <property type="protein sequence ID" value="Hba_07271"/>
    <property type="gene ID" value="Hba_07271"/>
</dbReference>
<feature type="transmembrane region" description="Helical" evidence="1">
    <location>
        <begin position="51"/>
        <end position="72"/>
    </location>
</feature>
<accession>A0A1I7WQA2</accession>
<organism evidence="2 3">
    <name type="scientific">Heterorhabditis bacteriophora</name>
    <name type="common">Entomopathogenic nematode worm</name>
    <dbReference type="NCBI Taxonomy" id="37862"/>
    <lineage>
        <taxon>Eukaryota</taxon>
        <taxon>Metazoa</taxon>
        <taxon>Ecdysozoa</taxon>
        <taxon>Nematoda</taxon>
        <taxon>Chromadorea</taxon>
        <taxon>Rhabditida</taxon>
        <taxon>Rhabditina</taxon>
        <taxon>Rhabditomorpha</taxon>
        <taxon>Strongyloidea</taxon>
        <taxon>Heterorhabditidae</taxon>
        <taxon>Heterorhabditis</taxon>
    </lineage>
</organism>
<evidence type="ECO:0000313" key="3">
    <source>
        <dbReference type="WBParaSite" id="Hba_07271"/>
    </source>
</evidence>